<evidence type="ECO:0000256" key="2">
    <source>
        <dbReference type="SAM" id="MobiDB-lite"/>
    </source>
</evidence>
<dbReference type="Proteomes" id="UP000468687">
    <property type="component" value="Unassembled WGS sequence"/>
</dbReference>
<evidence type="ECO:0000313" key="4">
    <source>
        <dbReference type="Proteomes" id="UP000468687"/>
    </source>
</evidence>
<dbReference type="Pfam" id="PF03641">
    <property type="entry name" value="Lysine_decarbox"/>
    <property type="match status" value="1"/>
</dbReference>
<feature type="region of interest" description="Disordered" evidence="2">
    <location>
        <begin position="20"/>
        <end position="111"/>
    </location>
</feature>
<comment type="similarity">
    <text evidence="1">Belongs to the LOG family.</text>
</comment>
<dbReference type="Gene3D" id="3.40.50.450">
    <property type="match status" value="1"/>
</dbReference>
<keyword evidence="4" id="KW-1185">Reference proteome</keyword>
<dbReference type="AlphaFoldDB" id="A0A6P0HIS0"/>
<sequence>MPAPGCSAASCCRARWRATRSCAVPGRPSSPVVVTPTPSSRRTPSPAPTPGCRSTRRRPPRRTPGWATRSPPPRRATWRASSRGRCSRSSPHRREGGVASRPVPPTATPPSSLRAVAVFCGSSFGDSPAFEEAARLVGRTLAERGTTVVYGGGRVGLMGTVADAALAAGGDVVGVIPRALDARELSHTGCTELLVVETMHERKALMAERADAFLTLPGGAGTLEEVAEQWTWAQLSIHAKRSGFLDVDGFWSPLREMRDRMVERGFVRPAQGEIVAFDDDLDRLLATLASPPTWSDKWGGPRDVPPPV</sequence>
<dbReference type="InterPro" id="IPR005269">
    <property type="entry name" value="LOG"/>
</dbReference>
<dbReference type="GO" id="GO:0016799">
    <property type="term" value="F:hydrolase activity, hydrolyzing N-glycosyl compounds"/>
    <property type="evidence" value="ECO:0007669"/>
    <property type="project" value="TreeGrafter"/>
</dbReference>
<gene>
    <name evidence="3" type="ORF">G3T38_09445</name>
</gene>
<comment type="caution">
    <text evidence="3">The sequence shown here is derived from an EMBL/GenBank/DDBJ whole genome shotgun (WGS) entry which is preliminary data.</text>
</comment>
<organism evidence="3 4">
    <name type="scientific">Nocardioides zeae</name>
    <dbReference type="NCBI Taxonomy" id="1457234"/>
    <lineage>
        <taxon>Bacteria</taxon>
        <taxon>Bacillati</taxon>
        <taxon>Actinomycetota</taxon>
        <taxon>Actinomycetes</taxon>
        <taxon>Propionibacteriales</taxon>
        <taxon>Nocardioidaceae</taxon>
        <taxon>Nocardioides</taxon>
    </lineage>
</organism>
<dbReference type="SUPFAM" id="SSF102405">
    <property type="entry name" value="MCP/YpsA-like"/>
    <property type="match status" value="1"/>
</dbReference>
<evidence type="ECO:0000313" key="3">
    <source>
        <dbReference type="EMBL" id="NEN78503.1"/>
    </source>
</evidence>
<name>A0A6P0HIS0_9ACTN</name>
<dbReference type="GO" id="GO:0009691">
    <property type="term" value="P:cytokinin biosynthetic process"/>
    <property type="evidence" value="ECO:0007669"/>
    <property type="project" value="InterPro"/>
</dbReference>
<dbReference type="EMBL" id="JAAGXA010000005">
    <property type="protein sequence ID" value="NEN78503.1"/>
    <property type="molecule type" value="Genomic_DNA"/>
</dbReference>
<dbReference type="PANTHER" id="PTHR31223">
    <property type="entry name" value="LOG FAMILY PROTEIN YJL055W"/>
    <property type="match status" value="1"/>
</dbReference>
<protein>
    <submittedName>
        <fullName evidence="3">TIGR00730 family Rossman fold protein</fullName>
    </submittedName>
</protein>
<evidence type="ECO:0000256" key="1">
    <source>
        <dbReference type="ARBA" id="ARBA00006763"/>
    </source>
</evidence>
<accession>A0A6P0HIS0</accession>
<reference evidence="3 4" key="1">
    <citation type="journal article" date="2014" name="Int. J. Syst. Evol. Microbiol.">
        <title>Nocardioides zeae sp. nov., isolated from the stem of Zea mays.</title>
        <authorList>
            <person name="Glaeser S.P."/>
            <person name="McInroy J.A."/>
            <person name="Busse H.J."/>
            <person name="Kampfer P."/>
        </authorList>
    </citation>
    <scope>NUCLEOTIDE SEQUENCE [LARGE SCALE GENOMIC DNA]</scope>
    <source>
        <strain evidence="3 4">JCM 30728</strain>
    </source>
</reference>
<proteinExistence type="inferred from homology"/>
<feature type="compositionally biased region" description="Low complexity" evidence="2">
    <location>
        <begin position="20"/>
        <end position="44"/>
    </location>
</feature>
<dbReference type="PANTHER" id="PTHR31223:SF70">
    <property type="entry name" value="LOG FAMILY PROTEIN YJL055W"/>
    <property type="match status" value="1"/>
</dbReference>
<dbReference type="GO" id="GO:0005829">
    <property type="term" value="C:cytosol"/>
    <property type="evidence" value="ECO:0007669"/>
    <property type="project" value="TreeGrafter"/>
</dbReference>
<feature type="compositionally biased region" description="Low complexity" evidence="2">
    <location>
        <begin position="79"/>
        <end position="89"/>
    </location>
</feature>
<dbReference type="NCBIfam" id="TIGR00730">
    <property type="entry name" value="Rossman fold protein, TIGR00730 family"/>
    <property type="match status" value="1"/>
</dbReference>
<dbReference type="InterPro" id="IPR031100">
    <property type="entry name" value="LOG_fam"/>
</dbReference>